<dbReference type="PROSITE" id="PS51257">
    <property type="entry name" value="PROKAR_LIPOPROTEIN"/>
    <property type="match status" value="1"/>
</dbReference>
<name>A0A2G5T1W4_9PELO</name>
<dbReference type="PANTHER" id="PTHR37969">
    <property type="entry name" value="PROTEIN CBG07421-RELATED"/>
    <property type="match status" value="1"/>
</dbReference>
<evidence type="ECO:0000256" key="6">
    <source>
        <dbReference type="SAM" id="SignalP"/>
    </source>
</evidence>
<feature type="domain" description="Pepsin inhibitor-3-like repeated" evidence="7">
    <location>
        <begin position="23"/>
        <end position="73"/>
    </location>
</feature>
<accession>A0A2G5T1W4</accession>
<dbReference type="InterPro" id="IPR051901">
    <property type="entry name" value="Protease_Inhibitor_I33"/>
</dbReference>
<feature type="domain" description="Pepsin inhibitor-3-like repeated" evidence="7">
    <location>
        <begin position="92"/>
        <end position="141"/>
    </location>
</feature>
<evidence type="ECO:0000259" key="7">
    <source>
        <dbReference type="Pfam" id="PF06394"/>
    </source>
</evidence>
<keyword evidence="5" id="KW-1015">Disulfide bond</keyword>
<gene>
    <name evidence="8" type="primary">Cni-R01E6.2</name>
    <name evidence="8" type="synonym">Cnig_chr_X.g26163</name>
    <name evidence="8" type="ORF">B9Z55_026163</name>
</gene>
<comment type="caution">
    <text evidence="8">The sequence shown here is derived from an EMBL/GenBank/DDBJ whole genome shotgun (WGS) entry which is preliminary data.</text>
</comment>
<dbReference type="Proteomes" id="UP000230233">
    <property type="component" value="Chromosome X"/>
</dbReference>
<sequence length="165" mass="18268">MIRILASLAVLAPFVLPFNYNNAGTAACVVTKNLLFSQGNLIRQLKKDEVDAFKKYKKELHIFNTKINEAFDKAEENEAKNATVPPMPIRPTLPSFCTGADTTMYIFGACTVQNNKVYIGNVMARELEEKEKGKLADFAKKLAAVTPGTTPPTDIYKGLEFCTEL</sequence>
<dbReference type="InterPro" id="IPR038412">
    <property type="entry name" value="Pepsin-I3_sf"/>
</dbReference>
<evidence type="ECO:0000256" key="3">
    <source>
        <dbReference type="ARBA" id="ARBA00022525"/>
    </source>
</evidence>
<feature type="signal peptide" evidence="6">
    <location>
        <begin position="1"/>
        <end position="17"/>
    </location>
</feature>
<evidence type="ECO:0000256" key="5">
    <source>
        <dbReference type="ARBA" id="ARBA00023157"/>
    </source>
</evidence>
<evidence type="ECO:0000313" key="9">
    <source>
        <dbReference type="Proteomes" id="UP000230233"/>
    </source>
</evidence>
<dbReference type="STRING" id="1611254.A0A2G5T1W4"/>
<protein>
    <recommendedName>
        <fullName evidence="7">Pepsin inhibitor-3-like repeated domain-containing protein</fullName>
    </recommendedName>
</protein>
<evidence type="ECO:0000313" key="8">
    <source>
        <dbReference type="EMBL" id="PIC21260.1"/>
    </source>
</evidence>
<keyword evidence="3" id="KW-0964">Secreted</keyword>
<dbReference type="AlphaFoldDB" id="A0A2G5T1W4"/>
<dbReference type="EMBL" id="PDUG01000006">
    <property type="protein sequence ID" value="PIC21260.1"/>
    <property type="molecule type" value="Genomic_DNA"/>
</dbReference>
<keyword evidence="4 6" id="KW-0732">Signal</keyword>
<dbReference type="Gene3D" id="3.30.1120.50">
    <property type="entry name" value="Pepsin inhibitor-3"/>
    <property type="match status" value="2"/>
</dbReference>
<dbReference type="Pfam" id="PF06394">
    <property type="entry name" value="Pepsin-I3"/>
    <property type="match status" value="2"/>
</dbReference>
<evidence type="ECO:0000256" key="1">
    <source>
        <dbReference type="ARBA" id="ARBA00004613"/>
    </source>
</evidence>
<keyword evidence="9" id="KW-1185">Reference proteome</keyword>
<proteinExistence type="inferred from homology"/>
<dbReference type="OrthoDB" id="5807244at2759"/>
<reference evidence="9" key="1">
    <citation type="submission" date="2017-10" db="EMBL/GenBank/DDBJ databases">
        <title>Rapid genome shrinkage in a self-fertile nematode reveals novel sperm competition proteins.</title>
        <authorList>
            <person name="Yin D."/>
            <person name="Schwarz E.M."/>
            <person name="Thomas C.G."/>
            <person name="Felde R.L."/>
            <person name="Korf I.F."/>
            <person name="Cutter A.D."/>
            <person name="Schartner C.M."/>
            <person name="Ralston E.J."/>
            <person name="Meyer B.J."/>
            <person name="Haag E.S."/>
        </authorList>
    </citation>
    <scope>NUCLEOTIDE SEQUENCE [LARGE SCALE GENOMIC DNA]</scope>
    <source>
        <strain evidence="9">JU1422</strain>
    </source>
</reference>
<dbReference type="InterPro" id="IPR010480">
    <property type="entry name" value="Pepsin-I3"/>
</dbReference>
<evidence type="ECO:0000256" key="4">
    <source>
        <dbReference type="ARBA" id="ARBA00022729"/>
    </source>
</evidence>
<feature type="chain" id="PRO_5013821642" description="Pepsin inhibitor-3-like repeated domain-containing protein" evidence="6">
    <location>
        <begin position="18"/>
        <end position="165"/>
    </location>
</feature>
<comment type="subcellular location">
    <subcellularLocation>
        <location evidence="1">Secreted</location>
    </subcellularLocation>
</comment>
<dbReference type="CDD" id="cd00225">
    <property type="entry name" value="API3"/>
    <property type="match status" value="1"/>
</dbReference>
<dbReference type="PANTHER" id="PTHR37969:SF4">
    <property type="entry name" value="PEPSIN INHIBITOR-3-LIKE REPEATED DOMAIN-CONTAINING PROTEIN"/>
    <property type="match status" value="1"/>
</dbReference>
<evidence type="ECO:0000256" key="2">
    <source>
        <dbReference type="ARBA" id="ARBA00008019"/>
    </source>
</evidence>
<dbReference type="SUPFAM" id="SSF55149">
    <property type="entry name" value="Pepsin inhibitor-3"/>
    <property type="match status" value="1"/>
</dbReference>
<comment type="similarity">
    <text evidence="2">Belongs to the protease inhibitor I33 family.</text>
</comment>
<dbReference type="GO" id="GO:0005576">
    <property type="term" value="C:extracellular region"/>
    <property type="evidence" value="ECO:0007669"/>
    <property type="project" value="UniProtKB-SubCell"/>
</dbReference>
<organism evidence="8 9">
    <name type="scientific">Caenorhabditis nigoni</name>
    <dbReference type="NCBI Taxonomy" id="1611254"/>
    <lineage>
        <taxon>Eukaryota</taxon>
        <taxon>Metazoa</taxon>
        <taxon>Ecdysozoa</taxon>
        <taxon>Nematoda</taxon>
        <taxon>Chromadorea</taxon>
        <taxon>Rhabditida</taxon>
        <taxon>Rhabditina</taxon>
        <taxon>Rhabditomorpha</taxon>
        <taxon>Rhabditoidea</taxon>
        <taxon>Rhabditidae</taxon>
        <taxon>Peloderinae</taxon>
        <taxon>Caenorhabditis</taxon>
    </lineage>
</organism>